<dbReference type="GO" id="GO:0047680">
    <property type="term" value="F:aryl-acylamidase activity"/>
    <property type="evidence" value="ECO:0007669"/>
    <property type="project" value="UniProtKB-EC"/>
</dbReference>
<dbReference type="Proteomes" id="UP000033956">
    <property type="component" value="Unassembled WGS sequence"/>
</dbReference>
<dbReference type="PANTHER" id="PTHR43372:SF4">
    <property type="entry name" value="FATTY-ACID AMIDE HYDROLASE 2"/>
    <property type="match status" value="1"/>
</dbReference>
<dbReference type="Gene3D" id="3.90.1300.10">
    <property type="entry name" value="Amidase signature (AS) domain"/>
    <property type="match status" value="1"/>
</dbReference>
<accession>A0A0M2H432</accession>
<protein>
    <submittedName>
        <fullName evidence="2">Acylamidase</fullName>
        <ecNumber evidence="2">3.5.1.13</ecNumber>
    </submittedName>
</protein>
<dbReference type="OrthoDB" id="182039at2"/>
<gene>
    <name evidence="2" type="primary">aam</name>
    <name evidence="2" type="ORF">RS81_02730</name>
</gene>
<feature type="domain" description="Amidase" evidence="1">
    <location>
        <begin position="342"/>
        <end position="436"/>
    </location>
</feature>
<dbReference type="EC" id="3.5.1.13" evidence="2"/>
<comment type="caution">
    <text evidence="2">The sequence shown here is derived from an EMBL/GenBank/DDBJ whole genome shotgun (WGS) entry which is preliminary data.</text>
</comment>
<dbReference type="EMBL" id="JYIZ01000055">
    <property type="protein sequence ID" value="KJL38456.1"/>
    <property type="molecule type" value="Genomic_DNA"/>
</dbReference>
<dbReference type="GO" id="GO:0012505">
    <property type="term" value="C:endomembrane system"/>
    <property type="evidence" value="ECO:0007669"/>
    <property type="project" value="TreeGrafter"/>
</dbReference>
<evidence type="ECO:0000313" key="2">
    <source>
        <dbReference type="EMBL" id="KJL38456.1"/>
    </source>
</evidence>
<dbReference type="SUPFAM" id="SSF75304">
    <property type="entry name" value="Amidase signature (AS) enzymes"/>
    <property type="match status" value="1"/>
</dbReference>
<dbReference type="AlphaFoldDB" id="A0A0M2H432"/>
<dbReference type="PATRIC" id="fig|92835.4.peg.2766"/>
<dbReference type="InterPro" id="IPR052739">
    <property type="entry name" value="FAAH2"/>
</dbReference>
<feature type="domain" description="Amidase" evidence="1">
    <location>
        <begin position="26"/>
        <end position="316"/>
    </location>
</feature>
<dbReference type="STRING" id="92835.RS81_02730"/>
<dbReference type="PANTHER" id="PTHR43372">
    <property type="entry name" value="FATTY-ACID AMIDE HYDROLASE"/>
    <property type="match status" value="1"/>
</dbReference>
<dbReference type="RefSeq" id="WP_045276633.1">
    <property type="nucleotide sequence ID" value="NZ_JYIZ01000055.1"/>
</dbReference>
<keyword evidence="2" id="KW-0378">Hydrolase</keyword>
<keyword evidence="3" id="KW-1185">Reference proteome</keyword>
<name>A0A0M2H432_9MICO</name>
<evidence type="ECO:0000313" key="3">
    <source>
        <dbReference type="Proteomes" id="UP000033956"/>
    </source>
</evidence>
<evidence type="ECO:0000259" key="1">
    <source>
        <dbReference type="Pfam" id="PF01425"/>
    </source>
</evidence>
<dbReference type="Pfam" id="PF01425">
    <property type="entry name" value="Amidase"/>
    <property type="match status" value="2"/>
</dbReference>
<dbReference type="InterPro" id="IPR036928">
    <property type="entry name" value="AS_sf"/>
</dbReference>
<proteinExistence type="predicted"/>
<sequence length="454" mass="47436">MTLDPARASAIDLATAVRRREFSAVELVEHAFARADAADAQVGALVVRDPDRALADARAADEAIARGDERPLLGVPISVKESFDLRGHPTTWGFADLTGHRAERDALAVRRLTDAGAVVIGKTNVPVALNDWQSDNPIYGRTRNPYDLSRSPGGSSGGSAAALALGYSALELGSDIGGSVRVPAAFCGVFGHKPTWGLIPAEGHSPGGWDGVGPPLASIGPLARTAGDLALALGLIAGPDDFSPATTLALPPSRVESLVGCRMLVLDEHPSAATDSVVRRGVDDVATAAERAGALIARSSPLVPDLAAVLEDYRTMLAAVGSRRAPAGTPSIPVRDWFELVDRQLHVRRRWAALFEEFDVVVAPTFGTVAFPLSDEPVPDRRTLVIDGRDEPFEPQLAWPSLATFANLPATAAPIGMTADGLPMSVQVIGPHLGDLTTIAVAAAVAREIPPPAL</sequence>
<dbReference type="InterPro" id="IPR023631">
    <property type="entry name" value="Amidase_dom"/>
</dbReference>
<organism evidence="2 3">
    <name type="scientific">Microbacterium terrae</name>
    <dbReference type="NCBI Taxonomy" id="69369"/>
    <lineage>
        <taxon>Bacteria</taxon>
        <taxon>Bacillati</taxon>
        <taxon>Actinomycetota</taxon>
        <taxon>Actinomycetes</taxon>
        <taxon>Micrococcales</taxon>
        <taxon>Microbacteriaceae</taxon>
        <taxon>Microbacterium</taxon>
    </lineage>
</organism>
<reference evidence="2 3" key="1">
    <citation type="submission" date="2015-02" db="EMBL/GenBank/DDBJ databases">
        <title>Draft genome sequences of ten Microbacterium spp. with emphasis on heavy metal contaminated environments.</title>
        <authorList>
            <person name="Corretto E."/>
        </authorList>
    </citation>
    <scope>NUCLEOTIDE SEQUENCE [LARGE SCALE GENOMIC DNA]</scope>
    <source>
        <strain evidence="2 3">DSM 12510</strain>
    </source>
</reference>